<keyword evidence="3" id="KW-0804">Transcription</keyword>
<evidence type="ECO:0000313" key="7">
    <source>
        <dbReference type="Proteomes" id="UP000598426"/>
    </source>
</evidence>
<keyword evidence="1" id="KW-0805">Transcription regulation</keyword>
<evidence type="ECO:0000256" key="2">
    <source>
        <dbReference type="ARBA" id="ARBA00023125"/>
    </source>
</evidence>
<organism evidence="6 7">
    <name type="scientific">Microbacterium helvum</name>
    <dbReference type="NCBI Taxonomy" id="2773713"/>
    <lineage>
        <taxon>Bacteria</taxon>
        <taxon>Bacillati</taxon>
        <taxon>Actinomycetota</taxon>
        <taxon>Actinomycetes</taxon>
        <taxon>Micrococcales</taxon>
        <taxon>Microbacteriaceae</taxon>
        <taxon>Microbacterium</taxon>
    </lineage>
</organism>
<keyword evidence="2 4" id="KW-0238">DNA-binding</keyword>
<comment type="caution">
    <text evidence="6">The sequence shown here is derived from an EMBL/GenBank/DDBJ whole genome shotgun (WGS) entry which is preliminary data.</text>
</comment>
<dbReference type="EMBL" id="JACXZS010000005">
    <property type="protein sequence ID" value="MBD3941844.1"/>
    <property type="molecule type" value="Genomic_DNA"/>
</dbReference>
<dbReference type="InterPro" id="IPR036271">
    <property type="entry name" value="Tet_transcr_reg_TetR-rel_C_sf"/>
</dbReference>
<dbReference type="Gene3D" id="1.10.357.10">
    <property type="entry name" value="Tetracycline Repressor, domain 2"/>
    <property type="match status" value="1"/>
</dbReference>
<dbReference type="PANTHER" id="PTHR30055">
    <property type="entry name" value="HTH-TYPE TRANSCRIPTIONAL REGULATOR RUTR"/>
    <property type="match status" value="1"/>
</dbReference>
<feature type="domain" description="HTH tetR-type" evidence="5">
    <location>
        <begin position="43"/>
        <end position="102"/>
    </location>
</feature>
<dbReference type="InterPro" id="IPR001647">
    <property type="entry name" value="HTH_TetR"/>
</dbReference>
<evidence type="ECO:0000256" key="1">
    <source>
        <dbReference type="ARBA" id="ARBA00023015"/>
    </source>
</evidence>
<dbReference type="Proteomes" id="UP000598426">
    <property type="component" value="Unassembled WGS sequence"/>
</dbReference>
<keyword evidence="7" id="KW-1185">Reference proteome</keyword>
<evidence type="ECO:0000256" key="4">
    <source>
        <dbReference type="PROSITE-ProRule" id="PRU00335"/>
    </source>
</evidence>
<dbReference type="InterPro" id="IPR050109">
    <property type="entry name" value="HTH-type_TetR-like_transc_reg"/>
</dbReference>
<sequence>MGISNDDLNGTERSAPFNCTLDSVTSVTTADASRLPGRAREARANDDAVLRAAREVFAEQGYDAPMAAVAQRAGVGVGGIYRRYANKDALIDELRRSALDAIVSTARSSAQASLGDERGAVGAFLTSYLETAGTRLSSVLNRSTPLTPELSRLSAELHDALTALIELDRPRGLVPHDFSAGDIMAATLHLRPVAAVDPSEDRERNRRHLDYFLLGLRAAAANPVTAGIATSWDDWMRLNSMPSGDA</sequence>
<gene>
    <name evidence="6" type="ORF">IF188_09075</name>
</gene>
<dbReference type="InterPro" id="IPR009057">
    <property type="entry name" value="Homeodomain-like_sf"/>
</dbReference>
<dbReference type="PROSITE" id="PS50977">
    <property type="entry name" value="HTH_TETR_2"/>
    <property type="match status" value="1"/>
</dbReference>
<evidence type="ECO:0000256" key="3">
    <source>
        <dbReference type="ARBA" id="ARBA00023163"/>
    </source>
</evidence>
<feature type="DNA-binding region" description="H-T-H motif" evidence="4">
    <location>
        <begin position="65"/>
        <end position="84"/>
    </location>
</feature>
<dbReference type="Pfam" id="PF00440">
    <property type="entry name" value="TetR_N"/>
    <property type="match status" value="1"/>
</dbReference>
<dbReference type="PRINTS" id="PR00455">
    <property type="entry name" value="HTHTETR"/>
</dbReference>
<proteinExistence type="predicted"/>
<evidence type="ECO:0000313" key="6">
    <source>
        <dbReference type="EMBL" id="MBD3941844.1"/>
    </source>
</evidence>
<protein>
    <submittedName>
        <fullName evidence="6">TetR/AcrR family transcriptional regulator</fullName>
    </submittedName>
</protein>
<dbReference type="SUPFAM" id="SSF48498">
    <property type="entry name" value="Tetracyclin repressor-like, C-terminal domain"/>
    <property type="match status" value="1"/>
</dbReference>
<dbReference type="SUPFAM" id="SSF46689">
    <property type="entry name" value="Homeodomain-like"/>
    <property type="match status" value="1"/>
</dbReference>
<evidence type="ECO:0000259" key="5">
    <source>
        <dbReference type="PROSITE" id="PS50977"/>
    </source>
</evidence>
<name>A0ABR8NMI2_9MICO</name>
<dbReference type="PANTHER" id="PTHR30055:SF234">
    <property type="entry name" value="HTH-TYPE TRANSCRIPTIONAL REGULATOR BETI"/>
    <property type="match status" value="1"/>
</dbReference>
<accession>A0ABR8NMI2</accession>
<reference evidence="6 7" key="1">
    <citation type="submission" date="2020-09" db="EMBL/GenBank/DDBJ databases">
        <title>Isolation and identification of active actinomycetes.</title>
        <authorList>
            <person name="Li X."/>
        </authorList>
    </citation>
    <scope>NUCLEOTIDE SEQUENCE [LARGE SCALE GENOMIC DNA]</scope>
    <source>
        <strain evidence="6 7">NEAU-LLC</strain>
    </source>
</reference>